<evidence type="ECO:0000313" key="3">
    <source>
        <dbReference type="EMBL" id="KAK5609122.1"/>
    </source>
</evidence>
<gene>
    <name evidence="3" type="ORF">CRENBAI_015807</name>
</gene>
<dbReference type="EMBL" id="JAHHUM010001763">
    <property type="protein sequence ID" value="KAK5609122.1"/>
    <property type="molecule type" value="Genomic_DNA"/>
</dbReference>
<protein>
    <recommendedName>
        <fullName evidence="5">Transmembrane protein 265</fullName>
    </recommendedName>
</protein>
<keyword evidence="4" id="KW-1185">Reference proteome</keyword>
<keyword evidence="2" id="KW-1133">Transmembrane helix</keyword>
<name>A0AAV9RJF3_9TELE</name>
<evidence type="ECO:0008006" key="5">
    <source>
        <dbReference type="Google" id="ProtNLM"/>
    </source>
</evidence>
<evidence type="ECO:0000313" key="4">
    <source>
        <dbReference type="Proteomes" id="UP001311232"/>
    </source>
</evidence>
<evidence type="ECO:0000256" key="2">
    <source>
        <dbReference type="SAM" id="Phobius"/>
    </source>
</evidence>
<dbReference type="Proteomes" id="UP001311232">
    <property type="component" value="Unassembled WGS sequence"/>
</dbReference>
<evidence type="ECO:0000256" key="1">
    <source>
        <dbReference type="SAM" id="MobiDB-lite"/>
    </source>
</evidence>
<proteinExistence type="predicted"/>
<reference evidence="3 4" key="1">
    <citation type="submission" date="2021-06" db="EMBL/GenBank/DDBJ databases">
        <authorList>
            <person name="Palmer J.M."/>
        </authorList>
    </citation>
    <scope>NUCLEOTIDE SEQUENCE [LARGE SCALE GENOMIC DNA]</scope>
    <source>
        <strain evidence="3 4">MEX-2019</strain>
        <tissue evidence="3">Muscle</tissue>
    </source>
</reference>
<keyword evidence="2" id="KW-0472">Membrane</keyword>
<dbReference type="AlphaFoldDB" id="A0AAV9RJF3"/>
<accession>A0AAV9RJF3</accession>
<feature type="transmembrane region" description="Helical" evidence="2">
    <location>
        <begin position="85"/>
        <end position="111"/>
    </location>
</feature>
<organism evidence="3 4">
    <name type="scientific">Crenichthys baileyi</name>
    <name type="common">White River springfish</name>
    <dbReference type="NCBI Taxonomy" id="28760"/>
    <lineage>
        <taxon>Eukaryota</taxon>
        <taxon>Metazoa</taxon>
        <taxon>Chordata</taxon>
        <taxon>Craniata</taxon>
        <taxon>Vertebrata</taxon>
        <taxon>Euteleostomi</taxon>
        <taxon>Actinopterygii</taxon>
        <taxon>Neopterygii</taxon>
        <taxon>Teleostei</taxon>
        <taxon>Neoteleostei</taxon>
        <taxon>Acanthomorphata</taxon>
        <taxon>Ovalentaria</taxon>
        <taxon>Atherinomorphae</taxon>
        <taxon>Cyprinodontiformes</taxon>
        <taxon>Goodeidae</taxon>
        <taxon>Crenichthys</taxon>
    </lineage>
</organism>
<feature type="region of interest" description="Disordered" evidence="1">
    <location>
        <begin position="1"/>
        <end position="21"/>
    </location>
</feature>
<sequence length="115" mass="12789">MSLSNMESGKREEMLQLDPIPGSAEGWNQNCDNYPKIEFHRKLAVCSIVCGCSCIGYKALENSLKAEYTNRPNEAKRHAQQAKKYGIISIATGIGILLTIPIMIILISYLLTLKD</sequence>
<keyword evidence="2" id="KW-0812">Transmembrane</keyword>
<comment type="caution">
    <text evidence="3">The sequence shown here is derived from an EMBL/GenBank/DDBJ whole genome shotgun (WGS) entry which is preliminary data.</text>
</comment>